<dbReference type="GO" id="GO:0016020">
    <property type="term" value="C:membrane"/>
    <property type="evidence" value="ECO:0007669"/>
    <property type="project" value="GOC"/>
</dbReference>
<organism evidence="5 6">
    <name type="scientific">Bacillus wiedmannii</name>
    <dbReference type="NCBI Taxonomy" id="1890302"/>
    <lineage>
        <taxon>Bacteria</taxon>
        <taxon>Bacillati</taxon>
        <taxon>Bacillota</taxon>
        <taxon>Bacilli</taxon>
        <taxon>Bacillales</taxon>
        <taxon>Bacillaceae</taxon>
        <taxon>Bacillus</taxon>
        <taxon>Bacillus cereus group</taxon>
    </lineage>
</organism>
<comment type="similarity">
    <text evidence="1">Belongs to the glycosyltransferase 2 family.</text>
</comment>
<evidence type="ECO:0000313" key="6">
    <source>
        <dbReference type="Proteomes" id="UP000194945"/>
    </source>
</evidence>
<feature type="domain" description="Glycosyltransferase 2-like" evidence="4">
    <location>
        <begin position="10"/>
        <end position="126"/>
    </location>
</feature>
<dbReference type="PANTHER" id="PTHR43398">
    <property type="entry name" value="DOLICHOL-PHOSPHATE MANNOSYLTRANSFERASE SUBUNIT 1"/>
    <property type="match status" value="1"/>
</dbReference>
<reference evidence="5 6" key="1">
    <citation type="submission" date="2016-10" db="EMBL/GenBank/DDBJ databases">
        <title>Comparative genomics of Bacillus thuringiensis reveals a path to pathogens against multiple invertebrate hosts.</title>
        <authorList>
            <person name="Zheng J."/>
            <person name="Gao Q."/>
            <person name="Liu H."/>
            <person name="Peng D."/>
            <person name="Ruan L."/>
            <person name="Sun M."/>
        </authorList>
    </citation>
    <scope>NUCLEOTIDE SEQUENCE [LARGE SCALE GENOMIC DNA]</scope>
    <source>
        <strain evidence="5">BGSC 4BK1</strain>
    </source>
</reference>
<feature type="domain" description="Glycosyltransferase 2-like" evidence="4">
    <location>
        <begin position="278"/>
        <end position="381"/>
    </location>
</feature>
<dbReference type="FunFam" id="3.90.550.10:FF:000134">
    <property type="entry name" value="Glycosyl transferase family 2"/>
    <property type="match status" value="1"/>
</dbReference>
<evidence type="ECO:0000256" key="3">
    <source>
        <dbReference type="ARBA" id="ARBA00022679"/>
    </source>
</evidence>
<evidence type="ECO:0000256" key="1">
    <source>
        <dbReference type="ARBA" id="ARBA00006739"/>
    </source>
</evidence>
<evidence type="ECO:0000256" key="2">
    <source>
        <dbReference type="ARBA" id="ARBA00022676"/>
    </source>
</evidence>
<proteinExistence type="inferred from homology"/>
<keyword evidence="2" id="KW-0328">Glycosyltransferase</keyword>
<dbReference type="GO" id="GO:0009247">
    <property type="term" value="P:glycolipid biosynthetic process"/>
    <property type="evidence" value="ECO:0007669"/>
    <property type="project" value="TreeGrafter"/>
</dbReference>
<sequence length="519" mass="57296">MKKIMAKSLSVIIPVCNEAETISDVIQSAKGLNPIEIIVVANGCNDGTEEVADRLGCKVIKHTELLGNDVGRAIGAKHAIGDVLLFTDGDFAIQTSKLQLFLNPILHDQADIVLNNLDSLFLKKQKPHAVTVWRQILNAMLEREELKIDSLLDAPHALTKEVVQSIGYECFVNPILAHLRLVQSEWRISRHCAIDVITPNKFRPTEHAAYGTGLSQSEKRMIGDHIEAVAERIVGSDERGGYYDGNRKRECVYHTLSFEDFYQGWGVTSKLYKGKQLSVIIPVQDEEKTIGNVIEELRKIEPFEIIVVVNGSSDKTATIAKDKGATTIVYKEALGNDVGRSLGTYFAKGEIVLFIDGDFVIPASELYPFAKAIADGMDVALNDLNHYLDLRVPLHLVTAFKYALNLACDRKDLGVGSLIAVPNAFSQKCLKSIGYRSLLSPCVAQVKAILSGFEIACVSRVEVDKMNRIRPSEHFAKIGHPPAVLRIIGDHIEGLEQLIVLEGSRGGFYDGNRKRDVLE</sequence>
<protein>
    <submittedName>
        <fullName evidence="5">Glycosyl transferase</fullName>
    </submittedName>
</protein>
<dbReference type="Pfam" id="PF00535">
    <property type="entry name" value="Glycos_transf_2"/>
    <property type="match status" value="2"/>
</dbReference>
<accession>A0A242Z7S3</accession>
<evidence type="ECO:0000259" key="4">
    <source>
        <dbReference type="Pfam" id="PF00535"/>
    </source>
</evidence>
<keyword evidence="3 5" id="KW-0808">Transferase</keyword>
<dbReference type="SUPFAM" id="SSF53448">
    <property type="entry name" value="Nucleotide-diphospho-sugar transferases"/>
    <property type="match status" value="2"/>
</dbReference>
<dbReference type="PANTHER" id="PTHR43398:SF1">
    <property type="entry name" value="DOLICHOL-PHOSPHATE MANNOSYLTRANSFERASE SUBUNIT 1"/>
    <property type="match status" value="1"/>
</dbReference>
<dbReference type="InterPro" id="IPR039528">
    <property type="entry name" value="DPM1-like"/>
</dbReference>
<dbReference type="GO" id="GO:0004582">
    <property type="term" value="F:dolichyl-phosphate beta-D-mannosyltransferase activity"/>
    <property type="evidence" value="ECO:0007669"/>
    <property type="project" value="InterPro"/>
</dbReference>
<dbReference type="InterPro" id="IPR001173">
    <property type="entry name" value="Glyco_trans_2-like"/>
</dbReference>
<gene>
    <name evidence="5" type="ORF">BK730_17580</name>
</gene>
<comment type="caution">
    <text evidence="5">The sequence shown here is derived from an EMBL/GenBank/DDBJ whole genome shotgun (WGS) entry which is preliminary data.</text>
</comment>
<name>A0A242Z7S3_9BACI</name>
<dbReference type="Proteomes" id="UP000194945">
    <property type="component" value="Unassembled WGS sequence"/>
</dbReference>
<dbReference type="Gene3D" id="3.90.550.10">
    <property type="entry name" value="Spore Coat Polysaccharide Biosynthesis Protein SpsA, Chain A"/>
    <property type="match status" value="2"/>
</dbReference>
<dbReference type="InterPro" id="IPR029044">
    <property type="entry name" value="Nucleotide-diphossugar_trans"/>
</dbReference>
<dbReference type="EMBL" id="NFDE01000053">
    <property type="protein sequence ID" value="OTX88292.1"/>
    <property type="molecule type" value="Genomic_DNA"/>
</dbReference>
<dbReference type="AlphaFoldDB" id="A0A242Z7S3"/>
<evidence type="ECO:0000313" key="5">
    <source>
        <dbReference type="EMBL" id="OTX88292.1"/>
    </source>
</evidence>